<dbReference type="Proteomes" id="UP001295423">
    <property type="component" value="Unassembled WGS sequence"/>
</dbReference>
<gene>
    <name evidence="1" type="ORF">CYCCA115_LOCUS4844</name>
</gene>
<dbReference type="InterPro" id="IPR019538">
    <property type="entry name" value="PSMD5"/>
</dbReference>
<reference evidence="1" key="1">
    <citation type="submission" date="2023-08" db="EMBL/GenBank/DDBJ databases">
        <authorList>
            <person name="Audoor S."/>
            <person name="Bilcke G."/>
        </authorList>
    </citation>
    <scope>NUCLEOTIDE SEQUENCE</scope>
</reference>
<sequence length="465" mass="51272">MTDSSIDFLQRLSASCETRVEEVKKILNEPAASPISSWVPSLISQLFAKETSENTLTVIKSLVAIDDSKYSPTIAVEVKRICFHKHANNLFISPQVVQLWIYQLCCTSHVSVHTNLLDAYKVVSQLQGVVQLALPNLIGIWKESGSTNSIVAIRCATLYLWTVKLCGDSAFESGKELGATDLLLKLIEKTDDPLTQLSVLDLFPQVFEFTVGIPAAQKAWMSQKDVTATIIKILKDPIVGGASMQYLALVAQFDDPHVLPALLNFIRSVGPTTIESERLQVVNALSSLSQSSSKMLECILQDAELRCSWWDVSRTSVPKLKAAILSSIAQTLKHPQNTDASLMLRLYTLIGQDNSAESTTAWMLQKFAMSPMPELRIASYTVWISLAQIPGGCTLLAMSSGFMDLVVEGIRESSYDARLAKFEVLKYFDEHANAFLSADIAKKLKQNLALGPHGMKAQRWEVATD</sequence>
<accession>A0AAD2FG20</accession>
<dbReference type="Pfam" id="PF10508">
    <property type="entry name" value="Proteasom_PSMB"/>
    <property type="match status" value="1"/>
</dbReference>
<organism evidence="1 2">
    <name type="scientific">Cylindrotheca closterium</name>
    <dbReference type="NCBI Taxonomy" id="2856"/>
    <lineage>
        <taxon>Eukaryota</taxon>
        <taxon>Sar</taxon>
        <taxon>Stramenopiles</taxon>
        <taxon>Ochrophyta</taxon>
        <taxon>Bacillariophyta</taxon>
        <taxon>Bacillariophyceae</taxon>
        <taxon>Bacillariophycidae</taxon>
        <taxon>Bacillariales</taxon>
        <taxon>Bacillariaceae</taxon>
        <taxon>Cylindrotheca</taxon>
    </lineage>
</organism>
<dbReference type="GO" id="GO:0043248">
    <property type="term" value="P:proteasome assembly"/>
    <property type="evidence" value="ECO:0007669"/>
    <property type="project" value="InterPro"/>
</dbReference>
<name>A0AAD2FG20_9STRA</name>
<keyword evidence="2" id="KW-1185">Reference proteome</keyword>
<dbReference type="GO" id="GO:0005829">
    <property type="term" value="C:cytosol"/>
    <property type="evidence" value="ECO:0007669"/>
    <property type="project" value="TreeGrafter"/>
</dbReference>
<evidence type="ECO:0000313" key="2">
    <source>
        <dbReference type="Proteomes" id="UP001295423"/>
    </source>
</evidence>
<protein>
    <submittedName>
        <fullName evidence="1">Uncharacterized protein</fullName>
    </submittedName>
</protein>
<dbReference type="InterPro" id="IPR016024">
    <property type="entry name" value="ARM-type_fold"/>
</dbReference>
<dbReference type="SUPFAM" id="SSF48371">
    <property type="entry name" value="ARM repeat"/>
    <property type="match status" value="1"/>
</dbReference>
<dbReference type="AlphaFoldDB" id="A0AAD2FG20"/>
<dbReference type="PANTHER" id="PTHR13554">
    <property type="entry name" value="26S PROTEASOME NON-ATPASE REGULATORY SUBUNIT 5-RELATED"/>
    <property type="match status" value="1"/>
</dbReference>
<proteinExistence type="predicted"/>
<comment type="caution">
    <text evidence="1">The sequence shown here is derived from an EMBL/GenBank/DDBJ whole genome shotgun (WGS) entry which is preliminary data.</text>
</comment>
<dbReference type="PANTHER" id="PTHR13554:SF10">
    <property type="entry name" value="26S PROTEASOME NON-ATPASE REGULATORY SUBUNIT 5"/>
    <property type="match status" value="1"/>
</dbReference>
<evidence type="ECO:0000313" key="1">
    <source>
        <dbReference type="EMBL" id="CAJ1935640.1"/>
    </source>
</evidence>
<dbReference type="EMBL" id="CAKOGP040000491">
    <property type="protein sequence ID" value="CAJ1935640.1"/>
    <property type="molecule type" value="Genomic_DNA"/>
</dbReference>